<accession>A0A6J2RYK5</accession>
<dbReference type="GeneID" id="115026669"/>
<reference evidence="2" key="1">
    <citation type="submission" date="2025-08" db="UniProtKB">
        <authorList>
            <consortium name="RefSeq"/>
        </authorList>
    </citation>
    <scope>IDENTIFICATION</scope>
</reference>
<dbReference type="Proteomes" id="UP000504630">
    <property type="component" value="Chromosome 21"/>
</dbReference>
<dbReference type="AlphaFoldDB" id="A0A6J2RYK5"/>
<evidence type="ECO:0000313" key="2">
    <source>
        <dbReference type="RefSeq" id="XP_029315421.1"/>
    </source>
</evidence>
<sequence length="221" mass="24010">MPCGPCAQIHERSPGWCLQTGFTSATPAPKNTASLHDGRYRLAMEGSSPADSAQIIPDKQPCVPKATPRRDGLSCVQTSAASHHSAAPRHSAAGLGSRVCGCCQLLSRQCRSCVAISSYIWLLGLRRLCLLPGRACPFHSHWLVAHSDPLIGCGVGWGAPSCDPTDRMFSVSQLHKGPLSRLFVCFFLSFLFRHSFSFSPSLLSRALSLKLLFVKCPRKLY</sequence>
<gene>
    <name evidence="2" type="primary">LOC115026669</name>
</gene>
<organism evidence="1 2">
    <name type="scientific">Cottoperca gobio</name>
    <name type="common">Frogmouth</name>
    <name type="synonym">Aphritis gobio</name>
    <dbReference type="NCBI Taxonomy" id="56716"/>
    <lineage>
        <taxon>Eukaryota</taxon>
        <taxon>Metazoa</taxon>
        <taxon>Chordata</taxon>
        <taxon>Craniata</taxon>
        <taxon>Vertebrata</taxon>
        <taxon>Euteleostomi</taxon>
        <taxon>Actinopterygii</taxon>
        <taxon>Neopterygii</taxon>
        <taxon>Teleostei</taxon>
        <taxon>Neoteleostei</taxon>
        <taxon>Acanthomorphata</taxon>
        <taxon>Eupercaria</taxon>
        <taxon>Perciformes</taxon>
        <taxon>Notothenioidei</taxon>
        <taxon>Bovichtidae</taxon>
        <taxon>Cottoperca</taxon>
    </lineage>
</organism>
<dbReference type="InParanoid" id="A0A6J2RYK5"/>
<protein>
    <submittedName>
        <fullName evidence="2">Uncharacterized protein LOC115026669 isoform X1</fullName>
    </submittedName>
</protein>
<keyword evidence="1" id="KW-1185">Reference proteome</keyword>
<proteinExistence type="predicted"/>
<evidence type="ECO:0000313" key="1">
    <source>
        <dbReference type="Proteomes" id="UP000504630"/>
    </source>
</evidence>
<dbReference type="OrthoDB" id="10606523at2759"/>
<name>A0A6J2RYK5_COTGO</name>
<dbReference type="KEGG" id="cgob:115026669"/>
<dbReference type="RefSeq" id="XP_029315421.1">
    <property type="nucleotide sequence ID" value="XM_029459561.1"/>
</dbReference>